<keyword evidence="8" id="KW-1185">Reference proteome</keyword>
<evidence type="ECO:0000256" key="2">
    <source>
        <dbReference type="ARBA" id="ARBA00022676"/>
    </source>
</evidence>
<dbReference type="RefSeq" id="WP_338251539.1">
    <property type="nucleotide sequence ID" value="NZ_AP028907.1"/>
</dbReference>
<reference evidence="7 8" key="1">
    <citation type="submission" date="2023-09" db="EMBL/GenBank/DDBJ databases">
        <title>Pyrofollis japonicus gen. nov. sp. nov., a novel member of the family Pyrodictiaceae isolated from the Iheya North hydrothermal field.</title>
        <authorList>
            <person name="Miyazaki U."/>
            <person name="Sanari M."/>
            <person name="Tame A."/>
            <person name="Kitajima M."/>
            <person name="Okamoto A."/>
            <person name="Sawayama S."/>
            <person name="Miyazaki J."/>
            <person name="Takai K."/>
            <person name="Nakagawa S."/>
        </authorList>
    </citation>
    <scope>NUCLEOTIDE SEQUENCE [LARGE SCALE GENOMIC DNA]</scope>
    <source>
        <strain evidence="7 8">AV2</strain>
    </source>
</reference>
<dbReference type="InterPro" id="IPR022412">
    <property type="entry name" value="Quinolinate_PRibosylTrfase_N"/>
</dbReference>
<dbReference type="InterPro" id="IPR006242">
    <property type="entry name" value="ModD"/>
</dbReference>
<evidence type="ECO:0000313" key="8">
    <source>
        <dbReference type="Proteomes" id="UP001341135"/>
    </source>
</evidence>
<dbReference type="InterPro" id="IPR002638">
    <property type="entry name" value="Quinolinate_PRibosylTrfase_C"/>
</dbReference>
<comment type="function">
    <text evidence="4">Involved in the catabolism of quinolinic acid (QA).</text>
</comment>
<name>A0ABN6ZR89_9CREN</name>
<dbReference type="PANTHER" id="PTHR32179:SF4">
    <property type="entry name" value="PYROPHOSPHORYLASE MODD-RELATED"/>
    <property type="match status" value="1"/>
</dbReference>
<organism evidence="7 8">
    <name type="scientific">Pyrodictium abyssi</name>
    <dbReference type="NCBI Taxonomy" id="54256"/>
    <lineage>
        <taxon>Archaea</taxon>
        <taxon>Thermoproteota</taxon>
        <taxon>Thermoprotei</taxon>
        <taxon>Desulfurococcales</taxon>
        <taxon>Pyrodictiaceae</taxon>
        <taxon>Pyrodictium</taxon>
    </lineage>
</organism>
<dbReference type="EMBL" id="AP028907">
    <property type="protein sequence ID" value="BES80905.1"/>
    <property type="molecule type" value="Genomic_DNA"/>
</dbReference>
<evidence type="ECO:0000313" key="7">
    <source>
        <dbReference type="EMBL" id="BES80905.1"/>
    </source>
</evidence>
<dbReference type="Gene3D" id="3.90.1170.20">
    <property type="entry name" value="Quinolinate phosphoribosyl transferase, N-terminal domain"/>
    <property type="match status" value="1"/>
</dbReference>
<evidence type="ECO:0000256" key="3">
    <source>
        <dbReference type="ARBA" id="ARBA00022679"/>
    </source>
</evidence>
<dbReference type="SUPFAM" id="SSF54675">
    <property type="entry name" value="Nicotinate/Quinolinate PRTase N-terminal domain-like"/>
    <property type="match status" value="1"/>
</dbReference>
<sequence>MPESCGCDWFFPLPGSLLDEWIREDVPYTDFTTGVLGIAWRAGRARLVTRERIVACGLREAAAVYERLGARVRLLAGEGCWAEPGQALLEAEGPAGVLHAGWRLAQTLAAVGSGVATYTRRMVERARAASPGVVVAVARKAPPGLRSLYYRCVLCGGATLHRMGLSETVLVFRNHLVLLGGGLREALDRLRGARGVVGERLVAVEAETMEEALLAAESGVVDEVQLDHVEPGELARLVRELKRRNPRIRVAVGGGIGLENVAEYAATGVDVVVTSAPYWARPADLTTRMEPL</sequence>
<dbReference type="Proteomes" id="UP001341135">
    <property type="component" value="Chromosome"/>
</dbReference>
<dbReference type="NCBIfam" id="TIGR01334">
    <property type="entry name" value="modD"/>
    <property type="match status" value="1"/>
</dbReference>
<evidence type="ECO:0000256" key="4">
    <source>
        <dbReference type="PIRNR" id="PIRNR006250"/>
    </source>
</evidence>
<dbReference type="Pfam" id="PF01729">
    <property type="entry name" value="QRPTase_C"/>
    <property type="match status" value="1"/>
</dbReference>
<evidence type="ECO:0000256" key="1">
    <source>
        <dbReference type="ARBA" id="ARBA00009400"/>
    </source>
</evidence>
<dbReference type="Pfam" id="PF02749">
    <property type="entry name" value="QRPTase_N"/>
    <property type="match status" value="1"/>
</dbReference>
<feature type="domain" description="Quinolinate phosphoribosyl transferase C-terminal" evidence="5">
    <location>
        <begin position="115"/>
        <end position="285"/>
    </location>
</feature>
<evidence type="ECO:0000259" key="6">
    <source>
        <dbReference type="Pfam" id="PF02749"/>
    </source>
</evidence>
<proteinExistence type="inferred from homology"/>
<dbReference type="InterPro" id="IPR027277">
    <property type="entry name" value="NadC/ModD"/>
</dbReference>
<dbReference type="EC" id="2.4.2.19" evidence="4"/>
<dbReference type="PIRSF" id="PIRSF006250">
    <property type="entry name" value="NadC_ModD"/>
    <property type="match status" value="1"/>
</dbReference>
<evidence type="ECO:0000259" key="5">
    <source>
        <dbReference type="Pfam" id="PF01729"/>
    </source>
</evidence>
<dbReference type="GeneID" id="89288508"/>
<dbReference type="PANTHER" id="PTHR32179">
    <property type="entry name" value="NICOTINATE-NUCLEOTIDE PYROPHOSPHORYLASE [CARBOXYLATING]"/>
    <property type="match status" value="1"/>
</dbReference>
<accession>A0ABN6ZR89</accession>
<keyword evidence="3 4" id="KW-0808">Transferase</keyword>
<dbReference type="InterPro" id="IPR036068">
    <property type="entry name" value="Nicotinate_pribotase-like_C"/>
</dbReference>
<gene>
    <name evidence="7" type="primary">modD</name>
    <name evidence="7" type="ORF">PABY_04720</name>
</gene>
<protein>
    <recommendedName>
        <fullName evidence="4">Nicotinate-nucleotide pyrophosphorylase [carboxylating]</fullName>
        <ecNumber evidence="4">2.4.2.19</ecNumber>
    </recommendedName>
    <alternativeName>
        <fullName evidence="4">Quinolinate phosphoribosyltransferase [decarboxylating]</fullName>
    </alternativeName>
</protein>
<dbReference type="InterPro" id="IPR013785">
    <property type="entry name" value="Aldolase_TIM"/>
</dbReference>
<dbReference type="SUPFAM" id="SSF51690">
    <property type="entry name" value="Nicotinate/Quinolinate PRTase C-terminal domain-like"/>
    <property type="match status" value="1"/>
</dbReference>
<dbReference type="InterPro" id="IPR037128">
    <property type="entry name" value="Quinolinate_PRibosylTase_N_sf"/>
</dbReference>
<comment type="similarity">
    <text evidence="1 4">Belongs to the NadC/ModD family.</text>
</comment>
<dbReference type="Gene3D" id="3.20.20.70">
    <property type="entry name" value="Aldolase class I"/>
    <property type="match status" value="1"/>
</dbReference>
<comment type="catalytic activity">
    <reaction evidence="4">
        <text>nicotinate beta-D-ribonucleotide + CO2 + diphosphate = quinolinate + 5-phospho-alpha-D-ribose 1-diphosphate + 2 H(+)</text>
        <dbReference type="Rhea" id="RHEA:12733"/>
        <dbReference type="ChEBI" id="CHEBI:15378"/>
        <dbReference type="ChEBI" id="CHEBI:16526"/>
        <dbReference type="ChEBI" id="CHEBI:29959"/>
        <dbReference type="ChEBI" id="CHEBI:33019"/>
        <dbReference type="ChEBI" id="CHEBI:57502"/>
        <dbReference type="ChEBI" id="CHEBI:58017"/>
        <dbReference type="EC" id="2.4.2.19"/>
    </reaction>
</comment>
<comment type="pathway">
    <text evidence="4">Cofactor biosynthesis; NAD(+) biosynthesis; nicotinate D-ribonucleotide from quinolinate: step 1/1.</text>
</comment>
<keyword evidence="4" id="KW-0662">Pyridine nucleotide biosynthesis</keyword>
<feature type="domain" description="Quinolinate phosphoribosyl transferase N-terminal" evidence="6">
    <location>
        <begin position="30"/>
        <end position="107"/>
    </location>
</feature>
<keyword evidence="2 4" id="KW-0328">Glycosyltransferase</keyword>
<comment type="subunit">
    <text evidence="4">Hexamer formed by 3 homodimers.</text>
</comment>